<keyword evidence="7" id="KW-0346">Stress response</keyword>
<evidence type="ECO:0000256" key="4">
    <source>
        <dbReference type="ARBA" id="ARBA00022741"/>
    </source>
</evidence>
<evidence type="ECO:0000256" key="3">
    <source>
        <dbReference type="ARBA" id="ARBA00022679"/>
    </source>
</evidence>
<feature type="domain" description="DAGKc" evidence="10">
    <location>
        <begin position="76"/>
        <end position="229"/>
    </location>
</feature>
<keyword evidence="12" id="KW-1185">Reference proteome</keyword>
<evidence type="ECO:0000256" key="5">
    <source>
        <dbReference type="ARBA" id="ARBA00022777"/>
    </source>
</evidence>
<dbReference type="SMART" id="SM00045">
    <property type="entry name" value="DAGKa"/>
    <property type="match status" value="1"/>
</dbReference>
<evidence type="ECO:0000256" key="2">
    <source>
        <dbReference type="ARBA" id="ARBA00011245"/>
    </source>
</evidence>
<dbReference type="EMBL" id="BKCP01010515">
    <property type="protein sequence ID" value="GER53270.1"/>
    <property type="molecule type" value="Genomic_DNA"/>
</dbReference>
<dbReference type="InterPro" id="IPR017438">
    <property type="entry name" value="ATP-NAD_kinase_N"/>
</dbReference>
<keyword evidence="6 8" id="KW-0067">ATP-binding</keyword>
<reference evidence="12" key="1">
    <citation type="journal article" date="2019" name="Curr. Biol.">
        <title>Genome Sequence of Striga asiatica Provides Insight into the Evolution of Plant Parasitism.</title>
        <authorList>
            <person name="Yoshida S."/>
            <person name="Kim S."/>
            <person name="Wafula E.K."/>
            <person name="Tanskanen J."/>
            <person name="Kim Y.M."/>
            <person name="Honaas L."/>
            <person name="Yang Z."/>
            <person name="Spallek T."/>
            <person name="Conn C.E."/>
            <person name="Ichihashi Y."/>
            <person name="Cheong K."/>
            <person name="Cui S."/>
            <person name="Der J.P."/>
            <person name="Gundlach H."/>
            <person name="Jiao Y."/>
            <person name="Hori C."/>
            <person name="Ishida J.K."/>
            <person name="Kasahara H."/>
            <person name="Kiba T."/>
            <person name="Kim M.S."/>
            <person name="Koo N."/>
            <person name="Laohavisit A."/>
            <person name="Lee Y.H."/>
            <person name="Lumba S."/>
            <person name="McCourt P."/>
            <person name="Mortimer J.C."/>
            <person name="Mutuku J.M."/>
            <person name="Nomura T."/>
            <person name="Sasaki-Sekimoto Y."/>
            <person name="Seto Y."/>
            <person name="Wang Y."/>
            <person name="Wakatake T."/>
            <person name="Sakakibara H."/>
            <person name="Demura T."/>
            <person name="Yamaguchi S."/>
            <person name="Yoneyama K."/>
            <person name="Manabe R.I."/>
            <person name="Nelson D.C."/>
            <person name="Schulman A.H."/>
            <person name="Timko M.P."/>
            <person name="dePamphilis C.W."/>
            <person name="Choi D."/>
            <person name="Shirasu K."/>
        </authorList>
    </citation>
    <scope>NUCLEOTIDE SEQUENCE [LARGE SCALE GENOMIC DNA]</scope>
    <source>
        <strain evidence="12">cv. UVA1</strain>
    </source>
</reference>
<name>A0A5A7R7J2_STRAF</name>
<feature type="region of interest" description="Disordered" evidence="9">
    <location>
        <begin position="493"/>
        <end position="518"/>
    </location>
</feature>
<dbReference type="SUPFAM" id="SSF111331">
    <property type="entry name" value="NAD kinase/diacylglycerol kinase-like"/>
    <property type="match status" value="1"/>
</dbReference>
<accession>A0A5A7R7J2</accession>
<dbReference type="PROSITE" id="PS50146">
    <property type="entry name" value="DAGK"/>
    <property type="match status" value="1"/>
</dbReference>
<dbReference type="GO" id="GO:0016020">
    <property type="term" value="C:membrane"/>
    <property type="evidence" value="ECO:0007669"/>
    <property type="project" value="TreeGrafter"/>
</dbReference>
<keyword evidence="4 8" id="KW-0547">Nucleotide-binding</keyword>
<comment type="caution">
    <text evidence="11">The sequence shown here is derived from an EMBL/GenBank/DDBJ whole genome shotgun (WGS) entry which is preliminary data.</text>
</comment>
<evidence type="ECO:0000313" key="11">
    <source>
        <dbReference type="EMBL" id="GER53270.1"/>
    </source>
</evidence>
<feature type="compositionally biased region" description="Acidic residues" evidence="9">
    <location>
        <begin position="505"/>
        <end position="516"/>
    </location>
</feature>
<dbReference type="PANTHER" id="PTHR11255:SF98">
    <property type="entry name" value="DIACYLGLYCEROL KINASE 5"/>
    <property type="match status" value="1"/>
</dbReference>
<dbReference type="InterPro" id="IPR000756">
    <property type="entry name" value="Diacylglycerol_kin_accessory"/>
</dbReference>
<comment type="similarity">
    <text evidence="1 8">Belongs to the eukaryotic diacylglycerol kinase family.</text>
</comment>
<keyword evidence="5 8" id="KW-0418">Kinase</keyword>
<dbReference type="EC" id="2.7.1.107" evidence="8"/>
<keyword evidence="3 8" id="KW-0808">Transferase</keyword>
<dbReference type="GO" id="GO:0004143">
    <property type="term" value="F:ATP-dependent diacylglycerol kinase activity"/>
    <property type="evidence" value="ECO:0007669"/>
    <property type="project" value="UniProtKB-EC"/>
</dbReference>
<dbReference type="GO" id="GO:0007200">
    <property type="term" value="P:phospholipase C-activating G protein-coupled receptor signaling pathway"/>
    <property type="evidence" value="ECO:0007669"/>
    <property type="project" value="InterPro"/>
</dbReference>
<evidence type="ECO:0000259" key="10">
    <source>
        <dbReference type="PROSITE" id="PS50146"/>
    </source>
</evidence>
<dbReference type="SMART" id="SM00046">
    <property type="entry name" value="DAGKc"/>
    <property type="match status" value="1"/>
</dbReference>
<evidence type="ECO:0000256" key="1">
    <source>
        <dbReference type="ARBA" id="ARBA00009280"/>
    </source>
</evidence>
<dbReference type="OrthoDB" id="242257at2759"/>
<dbReference type="AlphaFoldDB" id="A0A5A7R7J2"/>
<gene>
    <name evidence="11" type="ORF">STAS_30776</name>
</gene>
<protein>
    <recommendedName>
        <fullName evidence="8">Diacylglycerol kinase</fullName>
        <shortName evidence="8">DAG kinase</shortName>
        <ecNumber evidence="8">2.7.1.107</ecNumber>
    </recommendedName>
</protein>
<organism evidence="11 12">
    <name type="scientific">Striga asiatica</name>
    <name type="common">Asiatic witchweed</name>
    <name type="synonym">Buchnera asiatica</name>
    <dbReference type="NCBI Taxonomy" id="4170"/>
    <lineage>
        <taxon>Eukaryota</taxon>
        <taxon>Viridiplantae</taxon>
        <taxon>Streptophyta</taxon>
        <taxon>Embryophyta</taxon>
        <taxon>Tracheophyta</taxon>
        <taxon>Spermatophyta</taxon>
        <taxon>Magnoliopsida</taxon>
        <taxon>eudicotyledons</taxon>
        <taxon>Gunneridae</taxon>
        <taxon>Pentapetalae</taxon>
        <taxon>asterids</taxon>
        <taxon>lamiids</taxon>
        <taxon>Lamiales</taxon>
        <taxon>Orobanchaceae</taxon>
        <taxon>Buchnereae</taxon>
        <taxon>Striga</taxon>
    </lineage>
</organism>
<dbReference type="InterPro" id="IPR016064">
    <property type="entry name" value="NAD/diacylglycerol_kinase_sf"/>
</dbReference>
<proteinExistence type="inferred from homology"/>
<evidence type="ECO:0000256" key="6">
    <source>
        <dbReference type="ARBA" id="ARBA00022840"/>
    </source>
</evidence>
<evidence type="ECO:0000313" key="12">
    <source>
        <dbReference type="Proteomes" id="UP000325081"/>
    </source>
</evidence>
<dbReference type="Gene3D" id="3.40.50.10330">
    <property type="entry name" value="Probable inorganic polyphosphate/atp-NAD kinase, domain 1"/>
    <property type="match status" value="1"/>
</dbReference>
<dbReference type="InterPro" id="IPR037607">
    <property type="entry name" value="DGK"/>
</dbReference>
<dbReference type="FunFam" id="3.40.50.10330:FF:000016">
    <property type="entry name" value="Diacylglycerol kinase"/>
    <property type="match status" value="1"/>
</dbReference>
<dbReference type="PANTHER" id="PTHR11255">
    <property type="entry name" value="DIACYLGLYCEROL KINASE"/>
    <property type="match status" value="1"/>
</dbReference>
<evidence type="ECO:0000256" key="8">
    <source>
        <dbReference type="RuleBase" id="RU361128"/>
    </source>
</evidence>
<dbReference type="Proteomes" id="UP000325081">
    <property type="component" value="Unassembled WGS sequence"/>
</dbReference>
<dbReference type="Pfam" id="PF00609">
    <property type="entry name" value="DAGK_acc"/>
    <property type="match status" value="1"/>
</dbReference>
<comment type="subunit">
    <text evidence="2">Monomer.</text>
</comment>
<evidence type="ECO:0000256" key="7">
    <source>
        <dbReference type="ARBA" id="ARBA00023016"/>
    </source>
</evidence>
<comment type="catalytic activity">
    <reaction evidence="8">
        <text>a 1,2-diacyl-sn-glycerol + ATP = a 1,2-diacyl-sn-glycero-3-phosphate + ADP + H(+)</text>
        <dbReference type="Rhea" id="RHEA:10272"/>
        <dbReference type="ChEBI" id="CHEBI:15378"/>
        <dbReference type="ChEBI" id="CHEBI:17815"/>
        <dbReference type="ChEBI" id="CHEBI:30616"/>
        <dbReference type="ChEBI" id="CHEBI:58608"/>
        <dbReference type="ChEBI" id="CHEBI:456216"/>
        <dbReference type="EC" id="2.7.1.107"/>
    </reaction>
</comment>
<dbReference type="InterPro" id="IPR001206">
    <property type="entry name" value="Diacylglycerol_kinase_cat_dom"/>
</dbReference>
<evidence type="ECO:0000256" key="9">
    <source>
        <dbReference type="SAM" id="MobiDB-lite"/>
    </source>
</evidence>
<sequence length="540" mass="60704">MPVHSYHMLSPLSDRSEFRRSSRCSSSSSSDKLFAEFCVQEKMTTTDPGSEDFVKQFHIPSYILEPDSKVECSPLKPQCPVLVFINSKSGGQLGGDLLVTYRSLLNEKQVIDLGEDAPDAVLRRLFLNLERLKNNGDDIASELEQKLKIIVAGGDGTAGWLLGVVSDLKLSQPPPIATVPLGTGNNLPFAFGWGKKNPGTDRDSVISFLDKVQKAKEMKIDSWHILMRMRAPKNGSCDPIAPLELPHSLHAFRRCSSSDDLNVEGCITFRGGFWNYFSMEHICKTWLLARMVFCFPLSPFFECLDEPENIEQHNLSFYNFYPLYLFDLVSVSPKVVAELRNIAQLSKVKIMKRHGDWQDLHIPHSIRSIVCLNLPSFSGGLNPWGTPNIHKRRDRDLTPPLVDDGLLEIVGFRDAWHGLVLLAPNGHGTRLAQAHRIRFEFHKGAADHTYMRIDGEPWKQPLPVDDETVVVEISHLGQVKMLATHDCRSKSVLDPSSPIVHDVDERDSDNEDESVGEEWRKFGAADTFKLPDEVDISHLS</sequence>
<dbReference type="GO" id="GO:0005524">
    <property type="term" value="F:ATP binding"/>
    <property type="evidence" value="ECO:0007669"/>
    <property type="project" value="UniProtKB-KW"/>
</dbReference>
<dbReference type="Pfam" id="PF00781">
    <property type="entry name" value="DAGK_cat"/>
    <property type="match status" value="1"/>
</dbReference>